<sequence length="107" mass="11925">MSENLNDEKNKKNKSCVNPIESCLLSLPPKQFTLLSTIFGLILLDDLSINQKNALGNFIVSVGQTMLTAAAQEQSLQSDSENDQICEDIDDLKKQITLLKKELNSRK</sequence>
<proteinExistence type="predicted"/>
<dbReference type="OrthoDB" id="2084441at2"/>
<evidence type="ECO:0000313" key="1">
    <source>
        <dbReference type="EMBL" id="SFN82656.1"/>
    </source>
</evidence>
<dbReference type="AlphaFoldDB" id="A0A1I5C725"/>
<protein>
    <submittedName>
        <fullName evidence="1">Uncharacterized protein</fullName>
    </submittedName>
</protein>
<evidence type="ECO:0000313" key="2">
    <source>
        <dbReference type="Proteomes" id="UP000198806"/>
    </source>
</evidence>
<keyword evidence="2" id="KW-1185">Reference proteome</keyword>
<dbReference type="EMBL" id="FOWD01000002">
    <property type="protein sequence ID" value="SFN82656.1"/>
    <property type="molecule type" value="Genomic_DNA"/>
</dbReference>
<organism evidence="1 2">
    <name type="scientific">Anaerocolumna aminovalerica</name>
    <dbReference type="NCBI Taxonomy" id="1527"/>
    <lineage>
        <taxon>Bacteria</taxon>
        <taxon>Bacillati</taxon>
        <taxon>Bacillota</taxon>
        <taxon>Clostridia</taxon>
        <taxon>Lachnospirales</taxon>
        <taxon>Lachnospiraceae</taxon>
        <taxon>Anaerocolumna</taxon>
    </lineage>
</organism>
<gene>
    <name evidence="1" type="ORF">SAMN04489757_102170</name>
</gene>
<reference evidence="1 2" key="1">
    <citation type="submission" date="2016-10" db="EMBL/GenBank/DDBJ databases">
        <authorList>
            <person name="de Groot N.N."/>
        </authorList>
    </citation>
    <scope>NUCLEOTIDE SEQUENCE [LARGE SCALE GENOMIC DNA]</scope>
    <source>
        <strain evidence="1 2">DSM 1283</strain>
    </source>
</reference>
<dbReference type="RefSeq" id="WP_091684080.1">
    <property type="nucleotide sequence ID" value="NZ_BAABFM010000017.1"/>
</dbReference>
<name>A0A1I5C725_9FIRM</name>
<dbReference type="Proteomes" id="UP000198806">
    <property type="component" value="Unassembled WGS sequence"/>
</dbReference>
<accession>A0A1I5C725</accession>